<dbReference type="AlphaFoldDB" id="A0A7V7GSR4"/>
<name>A0A7V7GSR4_9GAMM</name>
<dbReference type="RefSeq" id="WP_149332883.1">
    <property type="nucleotide sequence ID" value="NZ_QOVF01000003.1"/>
</dbReference>
<feature type="signal peptide" evidence="1">
    <location>
        <begin position="1"/>
        <end position="20"/>
    </location>
</feature>
<keyword evidence="3" id="KW-1185">Reference proteome</keyword>
<proteinExistence type="predicted"/>
<dbReference type="OrthoDB" id="7013721at2"/>
<dbReference type="PROSITE" id="PS51257">
    <property type="entry name" value="PROKAR_LIPOPROTEIN"/>
    <property type="match status" value="1"/>
</dbReference>
<dbReference type="Proteomes" id="UP000463138">
    <property type="component" value="Unassembled WGS sequence"/>
</dbReference>
<organism evidence="2 3">
    <name type="scientific">Halopseudomonas laoshanensis</name>
    <dbReference type="NCBI Taxonomy" id="2268758"/>
    <lineage>
        <taxon>Bacteria</taxon>
        <taxon>Pseudomonadati</taxon>
        <taxon>Pseudomonadota</taxon>
        <taxon>Gammaproteobacteria</taxon>
        <taxon>Pseudomonadales</taxon>
        <taxon>Pseudomonadaceae</taxon>
        <taxon>Halopseudomonas</taxon>
    </lineage>
</organism>
<feature type="chain" id="PRO_5031227121" evidence="1">
    <location>
        <begin position="21"/>
        <end position="119"/>
    </location>
</feature>
<comment type="caution">
    <text evidence="2">The sequence shown here is derived from an EMBL/GenBank/DDBJ whole genome shotgun (WGS) entry which is preliminary data.</text>
</comment>
<sequence length="119" mass="13122">MKFTLLSSAMLALFSSQVMATACVISSNDDQLPIRMCQQNINIPPSLFTDSFCQPQIPDRSFDVAFTEECPEGAYGICHGAKTPGVAYEQAIHYYSDADDAPILKAYCENISEGRWDTP</sequence>
<keyword evidence="2" id="KW-0830">Ubiquinone</keyword>
<protein>
    <submittedName>
        <fullName evidence="2">NADH:ubiquinone oxidoreductase</fullName>
    </submittedName>
</protein>
<reference evidence="2 3" key="1">
    <citation type="submission" date="2018-07" db="EMBL/GenBank/DDBJ databases">
        <title>Pseudomonas laoshanensis sp. nov., isolated from soil.</title>
        <authorList>
            <person name="Sun J."/>
            <person name="Yu L."/>
            <person name="Wang M."/>
            <person name="Zhang C."/>
        </authorList>
    </citation>
    <scope>NUCLEOTIDE SEQUENCE [LARGE SCALE GENOMIC DNA]</scope>
    <source>
        <strain evidence="2 3">Y22</strain>
    </source>
</reference>
<accession>A0A7V7GSR4</accession>
<keyword evidence="1" id="KW-0732">Signal</keyword>
<dbReference type="EMBL" id="QOVF01000003">
    <property type="protein sequence ID" value="KAA0694030.1"/>
    <property type="molecule type" value="Genomic_DNA"/>
</dbReference>
<evidence type="ECO:0000313" key="3">
    <source>
        <dbReference type="Proteomes" id="UP000463138"/>
    </source>
</evidence>
<evidence type="ECO:0000256" key="1">
    <source>
        <dbReference type="SAM" id="SignalP"/>
    </source>
</evidence>
<evidence type="ECO:0000313" key="2">
    <source>
        <dbReference type="EMBL" id="KAA0694030.1"/>
    </source>
</evidence>
<gene>
    <name evidence="2" type="ORF">DT594_11995</name>
</gene>